<name>A0A2I1I3T4_9ACTO</name>
<accession>A0A2I1I3T4</accession>
<comment type="caution">
    <text evidence="1">The sequence shown here is derived from an EMBL/GenBank/DDBJ whole genome shotgun (WGS) entry which is preliminary data.</text>
</comment>
<sequence length="64" mass="6527">MSAMNEIANLEVDTFEILEMVELDEAAMKAWCSCSTSSCCGCSSSSCGSTTSTSCSCGSTSSCA</sequence>
<protein>
    <recommendedName>
        <fullName evidence="3">Thiazolylpeptide-type bacteriocin</fullName>
    </recommendedName>
</protein>
<dbReference type="EMBL" id="PKKJ01000014">
    <property type="protein sequence ID" value="PKY65798.1"/>
    <property type="molecule type" value="Genomic_DNA"/>
</dbReference>
<evidence type="ECO:0000313" key="1">
    <source>
        <dbReference type="EMBL" id="PKY65798.1"/>
    </source>
</evidence>
<evidence type="ECO:0008006" key="3">
    <source>
        <dbReference type="Google" id="ProtNLM"/>
    </source>
</evidence>
<dbReference type="Pfam" id="PF19409">
    <property type="entry name" value="Thiopep_pre"/>
    <property type="match status" value="1"/>
</dbReference>
<dbReference type="AlphaFoldDB" id="A0A2I1I3T4"/>
<proteinExistence type="predicted"/>
<dbReference type="NCBIfam" id="NF033400">
    <property type="entry name" value="thiazolyl_B"/>
    <property type="match status" value="1"/>
</dbReference>
<organism evidence="1 2">
    <name type="scientific">Schaalia turicensis</name>
    <dbReference type="NCBI Taxonomy" id="131111"/>
    <lineage>
        <taxon>Bacteria</taxon>
        <taxon>Bacillati</taxon>
        <taxon>Actinomycetota</taxon>
        <taxon>Actinomycetes</taxon>
        <taxon>Actinomycetales</taxon>
        <taxon>Actinomycetaceae</taxon>
        <taxon>Schaalia</taxon>
    </lineage>
</organism>
<gene>
    <name evidence="1" type="ORF">CYJ25_07755</name>
</gene>
<evidence type="ECO:0000313" key="2">
    <source>
        <dbReference type="Proteomes" id="UP000234545"/>
    </source>
</evidence>
<dbReference type="Proteomes" id="UP000234545">
    <property type="component" value="Unassembled WGS sequence"/>
</dbReference>
<dbReference type="OrthoDB" id="9958189at2"/>
<reference evidence="1 2" key="1">
    <citation type="submission" date="2017-12" db="EMBL/GenBank/DDBJ databases">
        <title>Phylogenetic diversity of female urinary microbiome.</title>
        <authorList>
            <person name="Thomas-White K."/>
            <person name="Wolfe A.J."/>
        </authorList>
    </citation>
    <scope>NUCLEOTIDE SEQUENCE [LARGE SCALE GENOMIC DNA]</scope>
    <source>
        <strain evidence="1 2">UMB0250</strain>
    </source>
</reference>